<dbReference type="OrthoDB" id="57292at2759"/>
<accession>K0TE39</accession>
<gene>
    <name evidence="1" type="ORF">THAOC_01211</name>
</gene>
<organism evidence="1 2">
    <name type="scientific">Thalassiosira oceanica</name>
    <name type="common">Marine diatom</name>
    <dbReference type="NCBI Taxonomy" id="159749"/>
    <lineage>
        <taxon>Eukaryota</taxon>
        <taxon>Sar</taxon>
        <taxon>Stramenopiles</taxon>
        <taxon>Ochrophyta</taxon>
        <taxon>Bacillariophyta</taxon>
        <taxon>Coscinodiscophyceae</taxon>
        <taxon>Thalassiosirophycidae</taxon>
        <taxon>Thalassiosirales</taxon>
        <taxon>Thalassiosiraceae</taxon>
        <taxon>Thalassiosira</taxon>
    </lineage>
</organism>
<evidence type="ECO:0000313" key="2">
    <source>
        <dbReference type="Proteomes" id="UP000266841"/>
    </source>
</evidence>
<protein>
    <submittedName>
        <fullName evidence="1">Uncharacterized protein</fullName>
    </submittedName>
</protein>
<sequence length="611" mass="69322">QLSWVDNSEDLGDEECNKFKDYCQRQLVLNHPRYVWPMRNVTVDDIMPGYCCLDTPIDTDESNVYWGERYTSLRSAEGMTCQKRGLFHTGLSEDAFLPQNQKWVKSNQVAIYDPHDEEQCEQARSALGYAPDYIDDFDVCQTFNDLLCDPFYEDLEFLSNGNDESDRPTGFQQIVYTPIEYPPDKQTELINDLTQLPKEPKMAEVEILPQDKGDSINYLEEAKLGLFILKTDGFDLVNKFQMEAEDAYKFRKAACDLIEDRRGELEYSTELAMDTCESLELTLGGNSAPAKAACITAGIPAWLSLYASTKVAETTCKAYSHLSLAADWFFKQLLWLAHYGSKVAYSVVSRQLYLQTKKASSAASTYNGEEYTKATYNTLIQHDQWNHDALGVINKNMINQHTQMRKELQNRHQDITNDVNQYTTCIANYLGVEIISRLPGTTVGPLSSLCAQLLGLNGRRLEDGAEAQNDRPFNIEVAWDEGSVVKQQQASMEMERDILEKEDSIMEAQRRIENRLGINCGNSRCEQEEANINCPQDCAEAEFIALSTNESMATGFTKLKFTVHAKRKVAISALSFFTKDALEESNVKIRTMRGDPTPKQCSRLTMSGRMY</sequence>
<comment type="caution">
    <text evidence="1">The sequence shown here is derived from an EMBL/GenBank/DDBJ whole genome shotgun (WGS) entry which is preliminary data.</text>
</comment>
<name>K0TE39_THAOC</name>
<dbReference type="Proteomes" id="UP000266841">
    <property type="component" value="Unassembled WGS sequence"/>
</dbReference>
<proteinExistence type="predicted"/>
<reference evidence="1 2" key="1">
    <citation type="journal article" date="2012" name="Genome Biol.">
        <title>Genome and low-iron response of an oceanic diatom adapted to chronic iron limitation.</title>
        <authorList>
            <person name="Lommer M."/>
            <person name="Specht M."/>
            <person name="Roy A.S."/>
            <person name="Kraemer L."/>
            <person name="Andreson R."/>
            <person name="Gutowska M.A."/>
            <person name="Wolf J."/>
            <person name="Bergner S.V."/>
            <person name="Schilhabel M.B."/>
            <person name="Klostermeier U.C."/>
            <person name="Beiko R.G."/>
            <person name="Rosenstiel P."/>
            <person name="Hippler M."/>
            <person name="Laroche J."/>
        </authorList>
    </citation>
    <scope>NUCLEOTIDE SEQUENCE [LARGE SCALE GENOMIC DNA]</scope>
    <source>
        <strain evidence="1 2">CCMP1005</strain>
    </source>
</reference>
<evidence type="ECO:0000313" key="1">
    <source>
        <dbReference type="EMBL" id="EJK76988.1"/>
    </source>
</evidence>
<keyword evidence="2" id="KW-1185">Reference proteome</keyword>
<feature type="non-terminal residue" evidence="1">
    <location>
        <position position="1"/>
    </location>
</feature>
<dbReference type="AlphaFoldDB" id="K0TE39"/>
<dbReference type="EMBL" id="AGNL01001455">
    <property type="protein sequence ID" value="EJK76988.1"/>
    <property type="molecule type" value="Genomic_DNA"/>
</dbReference>